<dbReference type="EMBL" id="BART01025420">
    <property type="protein sequence ID" value="GAH00678.1"/>
    <property type="molecule type" value="Genomic_DNA"/>
</dbReference>
<gene>
    <name evidence="2" type="ORF">S01H4_45631</name>
</gene>
<accession>X1DWA9</accession>
<dbReference type="Pfam" id="PF05048">
    <property type="entry name" value="NosD"/>
    <property type="match status" value="1"/>
</dbReference>
<reference evidence="2" key="1">
    <citation type="journal article" date="2014" name="Front. Microbiol.">
        <title>High frequency of phylogenetically diverse reductive dehalogenase-homologous genes in deep subseafloor sedimentary metagenomes.</title>
        <authorList>
            <person name="Kawai M."/>
            <person name="Futagami T."/>
            <person name="Toyoda A."/>
            <person name="Takaki Y."/>
            <person name="Nishi S."/>
            <person name="Hori S."/>
            <person name="Arai W."/>
            <person name="Tsubouchi T."/>
            <person name="Morono Y."/>
            <person name="Uchiyama I."/>
            <person name="Ito T."/>
            <person name="Fujiyama A."/>
            <person name="Inagaki F."/>
            <person name="Takami H."/>
        </authorList>
    </citation>
    <scope>NUCLEOTIDE SEQUENCE</scope>
    <source>
        <strain evidence="2">Expedition CK06-06</strain>
    </source>
</reference>
<dbReference type="InterPro" id="IPR012334">
    <property type="entry name" value="Pectin_lyas_fold"/>
</dbReference>
<dbReference type="InterPro" id="IPR022441">
    <property type="entry name" value="Para_beta_helix_rpt-2"/>
</dbReference>
<comment type="caution">
    <text evidence="2">The sequence shown here is derived from an EMBL/GenBank/DDBJ whole genome shotgun (WGS) entry which is preliminary data.</text>
</comment>
<proteinExistence type="predicted"/>
<sequence>FYYYTDRNDLDNSDFLNPGQIILINCSDSILSNINISYSSTGLMLIYCTNMSVLDSNFSNNFDGIILQFSDDNSIFRNLFDNNYHSGITLTESNNSLIYWNIVSNNNADLTPNTYPGGGPPSTSTIP</sequence>
<dbReference type="SUPFAM" id="SSF51126">
    <property type="entry name" value="Pectin lyase-like"/>
    <property type="match status" value="1"/>
</dbReference>
<dbReference type="InterPro" id="IPR007742">
    <property type="entry name" value="NosD_dom"/>
</dbReference>
<feature type="domain" description="Periplasmic copper-binding protein NosD beta helix" evidence="1">
    <location>
        <begin position="4"/>
        <end position="107"/>
    </location>
</feature>
<protein>
    <recommendedName>
        <fullName evidence="1">Periplasmic copper-binding protein NosD beta helix domain-containing protein</fullName>
    </recommendedName>
</protein>
<feature type="non-terminal residue" evidence="2">
    <location>
        <position position="1"/>
    </location>
</feature>
<dbReference type="AlphaFoldDB" id="X1DWA9"/>
<evidence type="ECO:0000259" key="1">
    <source>
        <dbReference type="Pfam" id="PF05048"/>
    </source>
</evidence>
<dbReference type="Gene3D" id="2.160.20.10">
    <property type="entry name" value="Single-stranded right-handed beta-helix, Pectin lyase-like"/>
    <property type="match status" value="1"/>
</dbReference>
<dbReference type="InterPro" id="IPR011050">
    <property type="entry name" value="Pectin_lyase_fold/virulence"/>
</dbReference>
<name>X1DWA9_9ZZZZ</name>
<dbReference type="NCBIfam" id="TIGR03804">
    <property type="entry name" value="para_beta_helix"/>
    <property type="match status" value="2"/>
</dbReference>
<evidence type="ECO:0000313" key="2">
    <source>
        <dbReference type="EMBL" id="GAH00678.1"/>
    </source>
</evidence>
<organism evidence="2">
    <name type="scientific">marine sediment metagenome</name>
    <dbReference type="NCBI Taxonomy" id="412755"/>
    <lineage>
        <taxon>unclassified sequences</taxon>
        <taxon>metagenomes</taxon>
        <taxon>ecological metagenomes</taxon>
    </lineage>
</organism>